<dbReference type="Proteomes" id="UP000321412">
    <property type="component" value="Unassembled WGS sequence"/>
</dbReference>
<protein>
    <recommendedName>
        <fullName evidence="1">Asparagine synthetase domain-containing protein</fullName>
    </recommendedName>
</protein>
<dbReference type="EMBL" id="VOSM01000009">
    <property type="protein sequence ID" value="TXD35422.1"/>
    <property type="molecule type" value="Genomic_DNA"/>
</dbReference>
<comment type="caution">
    <text evidence="2">The sequence shown here is derived from an EMBL/GenBank/DDBJ whole genome shotgun (WGS) entry which is preliminary data.</text>
</comment>
<dbReference type="Pfam" id="PF00733">
    <property type="entry name" value="Asn_synthase"/>
    <property type="match status" value="1"/>
</dbReference>
<gene>
    <name evidence="2" type="ORF">FRC98_16540</name>
</gene>
<dbReference type="Gene3D" id="3.40.50.620">
    <property type="entry name" value="HUPs"/>
    <property type="match status" value="1"/>
</dbReference>
<dbReference type="SUPFAM" id="SSF52402">
    <property type="entry name" value="Adenine nucleotide alpha hydrolases-like"/>
    <property type="match status" value="1"/>
</dbReference>
<dbReference type="InterPro" id="IPR014729">
    <property type="entry name" value="Rossmann-like_a/b/a_fold"/>
</dbReference>
<dbReference type="AlphaFoldDB" id="A0A5C6X136"/>
<name>A0A5C6X136_9DELT</name>
<reference evidence="2 3" key="1">
    <citation type="submission" date="2019-08" db="EMBL/GenBank/DDBJ databases">
        <title>Bradymonadales sp. TMQ4.</title>
        <authorList>
            <person name="Liang Q."/>
        </authorList>
    </citation>
    <scope>NUCLEOTIDE SEQUENCE [LARGE SCALE GENOMIC DNA]</scope>
    <source>
        <strain evidence="2 3">TMQ4</strain>
    </source>
</reference>
<dbReference type="RefSeq" id="WP_146982540.1">
    <property type="nucleotide sequence ID" value="NZ_VOSM01000009.1"/>
</dbReference>
<evidence type="ECO:0000313" key="2">
    <source>
        <dbReference type="EMBL" id="TXD35422.1"/>
    </source>
</evidence>
<evidence type="ECO:0000259" key="1">
    <source>
        <dbReference type="Pfam" id="PF00733"/>
    </source>
</evidence>
<dbReference type="GO" id="GO:0006529">
    <property type="term" value="P:asparagine biosynthetic process"/>
    <property type="evidence" value="ECO:0007669"/>
    <property type="project" value="InterPro"/>
</dbReference>
<dbReference type="OrthoDB" id="5494180at2"/>
<feature type="domain" description="Asparagine synthetase" evidence="1">
    <location>
        <begin position="224"/>
        <end position="535"/>
    </location>
</feature>
<dbReference type="InterPro" id="IPR001962">
    <property type="entry name" value="Asn_synthase"/>
</dbReference>
<dbReference type="GO" id="GO:0004066">
    <property type="term" value="F:asparagine synthase (glutamine-hydrolyzing) activity"/>
    <property type="evidence" value="ECO:0007669"/>
    <property type="project" value="InterPro"/>
</dbReference>
<sequence length="570" mass="64266">MSAQEKVPLKATLPGAILPVGDLLIQGHCGTPEILVRGPAVYQLALIAQDNSGWLCILGPPSAGEPLLDPTLPMHQRLARLHHLTSRSHHARGLAQLPDLGVAVALRWDARRRELSVRRDAFGRVPLVHSKHPEQVAEGGLVSTRPVLLAPFSAPLRPPDAWHYFSRAQDAPLRDDFWPGVQRFFPGEERRFVAGTWETTHRLWSRNRHPRSGRPHDDHAEERFAQLLAHATRAAIREPGPVFTLSGGLDSTSLVALAREQKGHRNLATASMVSSRHPGFDERPTIETLVHRWRTSHRFVDIGAPELWSPQRANPGVEDWGPVVVWEAPYMRYFFATLRKGMAPDTCTLVFGFGADQLLFANELHYLEQIAAHATPELLRSLLLQAATRRRWRRAARVLAARTGLLTRWRARFRPDSDPRQGLLEGWKWEASMRAFERYRRDQGVRLAFPFLQRDLWETMLASSPGELRHGGLPKAHLRKILHHRAPDALTFAPKGGLFDEVVACGLHRLFAPSAACSLSQQPPSHSPFTAEQRRVALDWLRQGAPPEKRYEAAVTRYLTSFESWLLTVQ</sequence>
<proteinExistence type="predicted"/>
<organism evidence="2 3">
    <name type="scientific">Lujinxingia vulgaris</name>
    <dbReference type="NCBI Taxonomy" id="2600176"/>
    <lineage>
        <taxon>Bacteria</taxon>
        <taxon>Deltaproteobacteria</taxon>
        <taxon>Bradymonadales</taxon>
        <taxon>Lujinxingiaceae</taxon>
        <taxon>Lujinxingia</taxon>
    </lineage>
</organism>
<accession>A0A5C6X136</accession>
<evidence type="ECO:0000313" key="3">
    <source>
        <dbReference type="Proteomes" id="UP000321412"/>
    </source>
</evidence>
<keyword evidence="3" id="KW-1185">Reference proteome</keyword>